<reference evidence="2 3" key="1">
    <citation type="submission" date="2019-07" db="EMBL/GenBank/DDBJ databases">
        <title>Draft genome of C. aurimucosum strain 332.</title>
        <authorList>
            <person name="Pacheco L.G.C."/>
            <person name="Aguiar E.R.G.R."/>
            <person name="Barberis C.M."/>
            <person name="Almuzara M.N."/>
            <person name="Traglia G.M."/>
            <person name="Santos C.S."/>
            <person name="Vay C.A."/>
            <person name="Rocha D.J.P.G."/>
        </authorList>
    </citation>
    <scope>NUCLEOTIDE SEQUENCE [LARGE SCALE GENOMIC DNA]</scope>
    <source>
        <strain evidence="2 3">332</strain>
    </source>
</reference>
<evidence type="ECO:0000259" key="1">
    <source>
        <dbReference type="Pfam" id="PF13276"/>
    </source>
</evidence>
<evidence type="ECO:0000313" key="3">
    <source>
        <dbReference type="Proteomes" id="UP000432568"/>
    </source>
</evidence>
<dbReference type="InterPro" id="IPR025948">
    <property type="entry name" value="HTH-like_dom"/>
</dbReference>
<evidence type="ECO:0000313" key="2">
    <source>
        <dbReference type="EMBL" id="MTD92037.1"/>
    </source>
</evidence>
<dbReference type="Proteomes" id="UP000432568">
    <property type="component" value="Unassembled WGS sequence"/>
</dbReference>
<organism evidence="2 3">
    <name type="scientific">Corynebacterium aurimucosum</name>
    <dbReference type="NCBI Taxonomy" id="169292"/>
    <lineage>
        <taxon>Bacteria</taxon>
        <taxon>Bacillati</taxon>
        <taxon>Actinomycetota</taxon>
        <taxon>Actinomycetes</taxon>
        <taxon>Mycobacteriales</taxon>
        <taxon>Corynebacteriaceae</taxon>
        <taxon>Corynebacterium</taxon>
    </lineage>
</organism>
<comment type="caution">
    <text evidence="2">The sequence shown here is derived from an EMBL/GenBank/DDBJ whole genome shotgun (WGS) entry which is preliminary data.</text>
</comment>
<feature type="domain" description="HTH-like" evidence="1">
    <location>
        <begin position="2"/>
        <end position="53"/>
    </location>
</feature>
<gene>
    <name evidence="2" type="ORF">FME68_09260</name>
</gene>
<protein>
    <submittedName>
        <fullName evidence="2">Transposase</fullName>
    </submittedName>
</protein>
<proteinExistence type="predicted"/>
<dbReference type="AlphaFoldDB" id="A0A6I3KDM2"/>
<dbReference type="Pfam" id="PF13276">
    <property type="entry name" value="HTH_21"/>
    <property type="match status" value="1"/>
</dbReference>
<name>A0A6I3KDM2_9CORY</name>
<sequence length="109" mass="12142">MTRIKAIFDDEHGLYGAKRIAASLNDDTDFPPINHKKVARIMKSMGLKGFTKRVMSSDFLDTESRMFLDGMSSGFLDVCGGGIAGWLFHCISVERSQISIPFVTARRSH</sequence>
<accession>A0A6I3KDM2</accession>
<dbReference type="EMBL" id="VIOG01000010">
    <property type="protein sequence ID" value="MTD92037.1"/>
    <property type="molecule type" value="Genomic_DNA"/>
</dbReference>